<protein>
    <submittedName>
        <fullName evidence="1">Uncharacterized protein</fullName>
    </submittedName>
</protein>
<name>A0A8X6V657_TRICX</name>
<comment type="caution">
    <text evidence="1">The sequence shown here is derived from an EMBL/GenBank/DDBJ whole genome shotgun (WGS) entry which is preliminary data.</text>
</comment>
<reference evidence="1" key="1">
    <citation type="submission" date="2020-08" db="EMBL/GenBank/DDBJ databases">
        <title>Multicomponent nature underlies the extraordinary mechanical properties of spider dragline silk.</title>
        <authorList>
            <person name="Kono N."/>
            <person name="Nakamura H."/>
            <person name="Mori M."/>
            <person name="Yoshida Y."/>
            <person name="Ohtoshi R."/>
            <person name="Malay A.D."/>
            <person name="Moran D.A.P."/>
            <person name="Tomita M."/>
            <person name="Numata K."/>
            <person name="Arakawa K."/>
        </authorList>
    </citation>
    <scope>NUCLEOTIDE SEQUENCE</scope>
</reference>
<accession>A0A8X6V657</accession>
<organism evidence="1 2">
    <name type="scientific">Trichonephila clavipes</name>
    <name type="common">Golden silk orbweaver</name>
    <name type="synonym">Nephila clavipes</name>
    <dbReference type="NCBI Taxonomy" id="2585209"/>
    <lineage>
        <taxon>Eukaryota</taxon>
        <taxon>Metazoa</taxon>
        <taxon>Ecdysozoa</taxon>
        <taxon>Arthropoda</taxon>
        <taxon>Chelicerata</taxon>
        <taxon>Arachnida</taxon>
        <taxon>Araneae</taxon>
        <taxon>Araneomorphae</taxon>
        <taxon>Entelegynae</taxon>
        <taxon>Araneoidea</taxon>
        <taxon>Nephilidae</taxon>
        <taxon>Trichonephila</taxon>
    </lineage>
</organism>
<dbReference type="AlphaFoldDB" id="A0A8X6V657"/>
<gene>
    <name evidence="1" type="primary">NCL1_20726</name>
    <name evidence="1" type="ORF">TNCV_3088031</name>
</gene>
<dbReference type="EMBL" id="BMAU01021178">
    <property type="protein sequence ID" value="GFX94574.1"/>
    <property type="molecule type" value="Genomic_DNA"/>
</dbReference>
<dbReference type="Proteomes" id="UP000887159">
    <property type="component" value="Unassembled WGS sequence"/>
</dbReference>
<evidence type="ECO:0000313" key="1">
    <source>
        <dbReference type="EMBL" id="GFX94574.1"/>
    </source>
</evidence>
<proteinExistence type="predicted"/>
<evidence type="ECO:0000313" key="2">
    <source>
        <dbReference type="Proteomes" id="UP000887159"/>
    </source>
</evidence>
<keyword evidence="2" id="KW-1185">Reference proteome</keyword>
<sequence length="88" mass="10075">MTLSTNQSSRRPPHHTKCTRKANCFIGRHLGIIRGPCVFSNQTKALAEGHLGSCHPLRVLLLMPSQRRLEKCRSRGKWTAVEWNQNRL</sequence>